<dbReference type="SMART" id="SM00148">
    <property type="entry name" value="PLCXc"/>
    <property type="match status" value="1"/>
</dbReference>
<keyword evidence="1" id="KW-0812">Transmembrane</keyword>
<comment type="caution">
    <text evidence="3">The sequence shown here is derived from an EMBL/GenBank/DDBJ whole genome shotgun (WGS) entry which is preliminary data.</text>
</comment>
<sequence length="360" mass="40651">MIGKQGYHVLPGHLGHLGHTRRLPLLIGGAVIFIMCLFYLILTFAPCLVYGSCYRGYLSAFSFDANLAHNPTWMASVSDDVPLSSLSIPGTHDTMTYEIGDEFLECQNWNLSTQLHAGIRYFDIRARLRENELHIYHAWGYTGFSFQDVLHDMTEFLDSNPSETIIMRLKQEGGPIGEGNTRTFEDAFNQYSFGDHLYNYSSTQPLPLLGDLRSKIFVLQNFPDKEGPYGVKWEGSQMILEDLWIIPDVYHLSEKWTAIRTALELAATARHDNKALYLAHLSASVGVKPIEAAAGPMNRTISGMNDMTGQWIEDFENNPEATRTGIVIIDFPGQKLIDAIIRWNKPLSKGRRWSRSSLLS</sequence>
<dbReference type="PANTHER" id="PTHR13593">
    <property type="match status" value="1"/>
</dbReference>
<name>A0A3M2S572_9HYPO</name>
<dbReference type="PROSITE" id="PS50007">
    <property type="entry name" value="PIPLC_X_DOMAIN"/>
    <property type="match status" value="1"/>
</dbReference>
<evidence type="ECO:0000313" key="3">
    <source>
        <dbReference type="EMBL" id="RMJ12678.1"/>
    </source>
</evidence>
<evidence type="ECO:0000259" key="2">
    <source>
        <dbReference type="SMART" id="SM00148"/>
    </source>
</evidence>
<keyword evidence="4" id="KW-1185">Reference proteome</keyword>
<reference evidence="3 4" key="1">
    <citation type="submission" date="2017-06" db="EMBL/GenBank/DDBJ databases">
        <title>Comparative genomic analysis of Ambrosia Fusariam Clade fungi.</title>
        <authorList>
            <person name="Stajich J.E."/>
            <person name="Carrillo J."/>
            <person name="Kijimoto T."/>
            <person name="Eskalen A."/>
            <person name="O'Donnell K."/>
            <person name="Kasson M."/>
        </authorList>
    </citation>
    <scope>NUCLEOTIDE SEQUENCE [LARGE SCALE GENOMIC DNA]</scope>
    <source>
        <strain evidence="3">UCR3666</strain>
    </source>
</reference>
<gene>
    <name evidence="3" type="ORF">CDV36_007648</name>
</gene>
<proteinExistence type="predicted"/>
<accession>A0A3M2S572</accession>
<organism evidence="3 4">
    <name type="scientific">Fusarium kuroshium</name>
    <dbReference type="NCBI Taxonomy" id="2010991"/>
    <lineage>
        <taxon>Eukaryota</taxon>
        <taxon>Fungi</taxon>
        <taxon>Dikarya</taxon>
        <taxon>Ascomycota</taxon>
        <taxon>Pezizomycotina</taxon>
        <taxon>Sordariomycetes</taxon>
        <taxon>Hypocreomycetidae</taxon>
        <taxon>Hypocreales</taxon>
        <taxon>Nectriaceae</taxon>
        <taxon>Fusarium</taxon>
        <taxon>Fusarium solani species complex</taxon>
    </lineage>
</organism>
<keyword evidence="1" id="KW-0472">Membrane</keyword>
<dbReference type="GO" id="GO:0006629">
    <property type="term" value="P:lipid metabolic process"/>
    <property type="evidence" value="ECO:0007669"/>
    <property type="project" value="InterPro"/>
</dbReference>
<dbReference type="CDD" id="cd08586">
    <property type="entry name" value="PI-PLCc_BcPLC_like"/>
    <property type="match status" value="1"/>
</dbReference>
<feature type="domain" description="Phosphatidylinositol-specific phospholipase C X" evidence="2">
    <location>
        <begin position="77"/>
        <end position="221"/>
    </location>
</feature>
<dbReference type="GO" id="GO:0008081">
    <property type="term" value="F:phosphoric diester hydrolase activity"/>
    <property type="evidence" value="ECO:0007669"/>
    <property type="project" value="InterPro"/>
</dbReference>
<dbReference type="EMBL" id="NKUJ01000128">
    <property type="protein sequence ID" value="RMJ12678.1"/>
    <property type="molecule type" value="Genomic_DNA"/>
</dbReference>
<dbReference type="OrthoDB" id="1046782at2759"/>
<dbReference type="Pfam" id="PF00388">
    <property type="entry name" value="PI-PLC-X"/>
    <property type="match status" value="1"/>
</dbReference>
<dbReference type="Gene3D" id="3.20.20.190">
    <property type="entry name" value="Phosphatidylinositol (PI) phosphodiesterase"/>
    <property type="match status" value="1"/>
</dbReference>
<protein>
    <recommendedName>
        <fullName evidence="2">Phosphatidylinositol-specific phospholipase C X domain-containing protein</fullName>
    </recommendedName>
</protein>
<dbReference type="AlphaFoldDB" id="A0A3M2S572"/>
<dbReference type="InterPro" id="IPR000909">
    <property type="entry name" value="PLipase_C_PInositol-sp_X_dom"/>
</dbReference>
<dbReference type="InterPro" id="IPR051057">
    <property type="entry name" value="PI-PLC_domain"/>
</dbReference>
<evidence type="ECO:0000256" key="1">
    <source>
        <dbReference type="SAM" id="Phobius"/>
    </source>
</evidence>
<dbReference type="SUPFAM" id="SSF51695">
    <property type="entry name" value="PLC-like phosphodiesterases"/>
    <property type="match status" value="1"/>
</dbReference>
<feature type="transmembrane region" description="Helical" evidence="1">
    <location>
        <begin position="23"/>
        <end position="45"/>
    </location>
</feature>
<keyword evidence="1" id="KW-1133">Transmembrane helix</keyword>
<dbReference type="PANTHER" id="PTHR13593:SF113">
    <property type="entry name" value="SI:DKEY-266F7.9"/>
    <property type="match status" value="1"/>
</dbReference>
<dbReference type="Proteomes" id="UP000277212">
    <property type="component" value="Unassembled WGS sequence"/>
</dbReference>
<evidence type="ECO:0000313" key="4">
    <source>
        <dbReference type="Proteomes" id="UP000277212"/>
    </source>
</evidence>
<dbReference type="InterPro" id="IPR017946">
    <property type="entry name" value="PLC-like_Pdiesterase_TIM-brl"/>
</dbReference>